<protein>
    <submittedName>
        <fullName evidence="1">Uncharacterized protein</fullName>
    </submittedName>
</protein>
<organism evidence="1 2">
    <name type="scientific">Hyalomma asiaticum</name>
    <name type="common">Tick</name>
    <dbReference type="NCBI Taxonomy" id="266040"/>
    <lineage>
        <taxon>Eukaryota</taxon>
        <taxon>Metazoa</taxon>
        <taxon>Ecdysozoa</taxon>
        <taxon>Arthropoda</taxon>
        <taxon>Chelicerata</taxon>
        <taxon>Arachnida</taxon>
        <taxon>Acari</taxon>
        <taxon>Parasitiformes</taxon>
        <taxon>Ixodida</taxon>
        <taxon>Ixodoidea</taxon>
        <taxon>Ixodidae</taxon>
        <taxon>Hyalomminae</taxon>
        <taxon>Hyalomma</taxon>
    </lineage>
</organism>
<evidence type="ECO:0000313" key="2">
    <source>
        <dbReference type="Proteomes" id="UP000821845"/>
    </source>
</evidence>
<name>A0ACB7TFH2_HYAAI</name>
<gene>
    <name evidence="1" type="ORF">HPB50_010085</name>
</gene>
<reference evidence="1" key="1">
    <citation type="submission" date="2020-05" db="EMBL/GenBank/DDBJ databases">
        <title>Large-scale comparative analyses of tick genomes elucidate their genetic diversity and vector capacities.</title>
        <authorList>
            <person name="Jia N."/>
            <person name="Wang J."/>
            <person name="Shi W."/>
            <person name="Du L."/>
            <person name="Sun Y."/>
            <person name="Zhan W."/>
            <person name="Jiang J."/>
            <person name="Wang Q."/>
            <person name="Zhang B."/>
            <person name="Ji P."/>
            <person name="Sakyi L.B."/>
            <person name="Cui X."/>
            <person name="Yuan T."/>
            <person name="Jiang B."/>
            <person name="Yang W."/>
            <person name="Lam T.T.-Y."/>
            <person name="Chang Q."/>
            <person name="Ding S."/>
            <person name="Wang X."/>
            <person name="Zhu J."/>
            <person name="Ruan X."/>
            <person name="Zhao L."/>
            <person name="Wei J."/>
            <person name="Que T."/>
            <person name="Du C."/>
            <person name="Cheng J."/>
            <person name="Dai P."/>
            <person name="Han X."/>
            <person name="Huang E."/>
            <person name="Gao Y."/>
            <person name="Liu J."/>
            <person name="Shao H."/>
            <person name="Ye R."/>
            <person name="Li L."/>
            <person name="Wei W."/>
            <person name="Wang X."/>
            <person name="Wang C."/>
            <person name="Yang T."/>
            <person name="Huo Q."/>
            <person name="Li W."/>
            <person name="Guo W."/>
            <person name="Chen H."/>
            <person name="Zhou L."/>
            <person name="Ni X."/>
            <person name="Tian J."/>
            <person name="Zhou Y."/>
            <person name="Sheng Y."/>
            <person name="Liu T."/>
            <person name="Pan Y."/>
            <person name="Xia L."/>
            <person name="Li J."/>
            <person name="Zhao F."/>
            <person name="Cao W."/>
        </authorList>
    </citation>
    <scope>NUCLEOTIDE SEQUENCE</scope>
    <source>
        <strain evidence="1">Hyas-2018</strain>
    </source>
</reference>
<proteinExistence type="predicted"/>
<sequence length="115" mass="12822">MAMLKAGDLTSHTMKLGNRGTPQGAAISPTLFNISRTGPARKLEDIEGIEFTPYAVDITIWCTGGSYGEIELQEAVNVIEEYLVPMGLHCSLKKSEPLLYRHKRRGRQVEDEFLL</sequence>
<evidence type="ECO:0000313" key="1">
    <source>
        <dbReference type="EMBL" id="KAH6945823.1"/>
    </source>
</evidence>
<accession>A0ACB7TFH2</accession>
<keyword evidence="2" id="KW-1185">Reference proteome</keyword>
<comment type="caution">
    <text evidence="1">The sequence shown here is derived from an EMBL/GenBank/DDBJ whole genome shotgun (WGS) entry which is preliminary data.</text>
</comment>
<dbReference type="EMBL" id="CM023481">
    <property type="protein sequence ID" value="KAH6945823.1"/>
    <property type="molecule type" value="Genomic_DNA"/>
</dbReference>
<dbReference type="Proteomes" id="UP000821845">
    <property type="component" value="Chromosome 1"/>
</dbReference>